<proteinExistence type="predicted"/>
<evidence type="ECO:0000313" key="1">
    <source>
        <dbReference type="EMBL" id="RMD77357.1"/>
    </source>
</evidence>
<accession>A0A3M0Z120</accession>
<sequence>MKKFIKKFFVNRLIAIVTRMFNLIYERSSLKRDLEEVKSLESNLSTLLSTSSERILHNFNVHDAKTRQLSGYALSILNNHVIKDKILNNIKIAEFSVYSQWGEDGILDFLTDYIDIYNKTFLEIGVQDYRESNTRFLLVKRNWTGILVECDEIGVKEIKLQDIYWKYNLTVVKEMVDRNNINAIISKYSNESDLGILSIDVDGVDWWLWDAVELNRPEIVLIEYNSVFGLKPWTVPYKPDFYRTKEHYSNLYYGASITAMNLLAEKKGYSLVCSSSSGNDLFFVRNDKLKNLKKLSEEEAYVKSQFRESRDQHGNLTYISGDERIKTISGMPVYNVVTKQEELI</sequence>
<dbReference type="AlphaFoldDB" id="A0A3M0Z120"/>
<dbReference type="Proteomes" id="UP000269410">
    <property type="component" value="Unassembled WGS sequence"/>
</dbReference>
<evidence type="ECO:0000313" key="2">
    <source>
        <dbReference type="Proteomes" id="UP000269410"/>
    </source>
</evidence>
<reference evidence="1 2" key="1">
    <citation type="submission" date="2018-10" db="EMBL/GenBank/DDBJ databases">
        <title>Thermophilic Lithotrophy and Phototrophy in an Intertidal, Iron-rich, Geothermal Spring.</title>
        <authorList>
            <person name="Ward L.M."/>
            <person name="Idei A."/>
            <person name="Nakagawa M."/>
            <person name="Ueno Y."/>
            <person name="Fischer W."/>
            <person name="Mcglynn S.E."/>
        </authorList>
    </citation>
    <scope>NUCLEOTIDE SEQUENCE [LARGE SCALE GENOMIC DNA]</scope>
    <source>
        <strain evidence="1">J137</strain>
    </source>
</reference>
<organism evidence="1 2">
    <name type="scientific">Candidatus Dojkabacteria bacterium</name>
    <dbReference type="NCBI Taxonomy" id="2099670"/>
    <lineage>
        <taxon>Bacteria</taxon>
        <taxon>Candidatus Dojkabacteria</taxon>
    </lineage>
</organism>
<dbReference type="EMBL" id="RFKV01000041">
    <property type="protein sequence ID" value="RMD77357.1"/>
    <property type="molecule type" value="Genomic_DNA"/>
</dbReference>
<comment type="caution">
    <text evidence="1">The sequence shown here is derived from an EMBL/GenBank/DDBJ whole genome shotgun (WGS) entry which is preliminary data.</text>
</comment>
<protein>
    <submittedName>
        <fullName evidence="1">Uncharacterized protein</fullName>
    </submittedName>
</protein>
<name>A0A3M0Z120_9BACT</name>
<gene>
    <name evidence="1" type="ORF">D6810_01195</name>
</gene>